<dbReference type="RefSeq" id="WP_344741288.1">
    <property type="nucleotide sequence ID" value="NZ_BAABAY010000002.1"/>
</dbReference>
<gene>
    <name evidence="2" type="ORF">V8G58_08815</name>
</gene>
<dbReference type="GO" id="GO:0004519">
    <property type="term" value="F:endonuclease activity"/>
    <property type="evidence" value="ECO:0007669"/>
    <property type="project" value="UniProtKB-KW"/>
</dbReference>
<dbReference type="Pfam" id="PF14279">
    <property type="entry name" value="HNH_5"/>
    <property type="match status" value="1"/>
</dbReference>
<comment type="caution">
    <text evidence="2">The sequence shown here is derived from an EMBL/GenBank/DDBJ whole genome shotgun (WGS) entry which is preliminary data.</text>
</comment>
<keyword evidence="2" id="KW-0255">Endonuclease</keyword>
<dbReference type="Proteomes" id="UP001610100">
    <property type="component" value="Unassembled WGS sequence"/>
</dbReference>
<dbReference type="EMBL" id="JBAWKB010000002">
    <property type="protein sequence ID" value="MFH6772033.1"/>
    <property type="molecule type" value="Genomic_DNA"/>
</dbReference>
<keyword evidence="3" id="KW-1185">Reference proteome</keyword>
<proteinExistence type="predicted"/>
<name>A0ABW7N204_9FLAO</name>
<evidence type="ECO:0000313" key="3">
    <source>
        <dbReference type="Proteomes" id="UP001610100"/>
    </source>
</evidence>
<feature type="domain" description="HNH endonuclease 5" evidence="1">
    <location>
        <begin position="5"/>
        <end position="48"/>
    </location>
</feature>
<dbReference type="InterPro" id="IPR029471">
    <property type="entry name" value="HNH_5"/>
</dbReference>
<protein>
    <submittedName>
        <fullName evidence="2">HNH endonuclease</fullName>
    </submittedName>
</protein>
<sequence>MKRKCIWCLKDESAETFEKKAHTIPKSLGGDNYYKNICDSCNSYFGNRDSTLTTYSIEEALKEAFNISRKRLLVPERTKRKVGRFKSKFFEIKEKKGRLSLNVKTSFRFTQGFQSQLCRNFKRGLYKMVYEELHRQNKIDEYLNYNIIREFARYNKGELPVIYFFRSFGAIMLMEEEPAKTILYFERMTYLFSSEKFIEIEFLGHVFGFPITNFSEEDFKTYLNQSIALKKGHFKSFVLIKKLTDIDITLSILN</sequence>
<evidence type="ECO:0000313" key="2">
    <source>
        <dbReference type="EMBL" id="MFH6772033.1"/>
    </source>
</evidence>
<keyword evidence="2" id="KW-0540">Nuclease</keyword>
<accession>A0ABW7N204</accession>
<keyword evidence="2" id="KW-0378">Hydrolase</keyword>
<evidence type="ECO:0000259" key="1">
    <source>
        <dbReference type="Pfam" id="PF14279"/>
    </source>
</evidence>
<organism evidence="2 3">
    <name type="scientific">Gaetbulibacter aestuarii</name>
    <dbReference type="NCBI Taxonomy" id="1502358"/>
    <lineage>
        <taxon>Bacteria</taxon>
        <taxon>Pseudomonadati</taxon>
        <taxon>Bacteroidota</taxon>
        <taxon>Flavobacteriia</taxon>
        <taxon>Flavobacteriales</taxon>
        <taxon>Flavobacteriaceae</taxon>
        <taxon>Gaetbulibacter</taxon>
    </lineage>
</organism>
<reference evidence="2 3" key="1">
    <citation type="submission" date="2024-02" db="EMBL/GenBank/DDBJ databases">
        <title>A Gaetbulibacter species isolated from tidal flats and genomic insights of their niches.</title>
        <authorList>
            <person name="Ye Y."/>
        </authorList>
    </citation>
    <scope>NUCLEOTIDE SEQUENCE [LARGE SCALE GENOMIC DNA]</scope>
    <source>
        <strain evidence="2 3">KYW382</strain>
    </source>
</reference>